<dbReference type="PANTHER" id="PTHR43393">
    <property type="entry name" value="CYTOKININ RIBOSIDE 5'-MONOPHOSPHATE PHOSPHORIBOHYDROLASE"/>
    <property type="match status" value="1"/>
</dbReference>
<protein>
    <recommendedName>
        <fullName evidence="3">AMP nucleosidase</fullName>
        <ecNumber evidence="2">3.2.2.4</ecNumber>
    </recommendedName>
    <alternativeName>
        <fullName evidence="3">AMP nucleosidase</fullName>
    </alternativeName>
</protein>
<dbReference type="GO" id="GO:0009691">
    <property type="term" value="P:cytokinin biosynthetic process"/>
    <property type="evidence" value="ECO:0007669"/>
    <property type="project" value="InterPro"/>
</dbReference>
<dbReference type="Proteomes" id="UP000298602">
    <property type="component" value="Chromosome"/>
</dbReference>
<dbReference type="PANTHER" id="PTHR43393:SF2">
    <property type="entry name" value="CYTOKININ RIBOSIDE 5'-MONOPHOSPHATE PHOSPHORIBOHYDROLASE"/>
    <property type="match status" value="1"/>
</dbReference>
<name>A0A4P8L1D3_9BACT</name>
<organism evidence="4 5">
    <name type="scientific">Desulfoglaeba alkanexedens ALDC</name>
    <dbReference type="NCBI Taxonomy" id="980445"/>
    <lineage>
        <taxon>Bacteria</taxon>
        <taxon>Pseudomonadati</taxon>
        <taxon>Thermodesulfobacteriota</taxon>
        <taxon>Syntrophobacteria</taxon>
        <taxon>Syntrophobacterales</taxon>
        <taxon>Syntrophobacteraceae</taxon>
        <taxon>Desulfoglaeba</taxon>
    </lineage>
</organism>
<dbReference type="EMBL" id="CP040098">
    <property type="protein sequence ID" value="QCQ21570.1"/>
    <property type="molecule type" value="Genomic_DNA"/>
</dbReference>
<evidence type="ECO:0000256" key="3">
    <source>
        <dbReference type="ARBA" id="ARBA00031983"/>
    </source>
</evidence>
<dbReference type="InterPro" id="IPR052341">
    <property type="entry name" value="LOG_family_nucleotidases"/>
</dbReference>
<dbReference type="NCBIfam" id="TIGR00730">
    <property type="entry name" value="Rossman fold protein, TIGR00730 family"/>
    <property type="match status" value="1"/>
</dbReference>
<reference evidence="4 5" key="2">
    <citation type="submission" date="2019-05" db="EMBL/GenBank/DDBJ databases">
        <authorList>
            <person name="Suflita J.M."/>
            <person name="Marks C.R."/>
        </authorList>
    </citation>
    <scope>NUCLEOTIDE SEQUENCE [LARGE SCALE GENOMIC DNA]</scope>
    <source>
        <strain evidence="4 5">ALDC</strain>
    </source>
</reference>
<dbReference type="KEGG" id="dax:FDQ92_04900"/>
<dbReference type="EC" id="3.2.2.4" evidence="2"/>
<proteinExistence type="predicted"/>
<dbReference type="AlphaFoldDB" id="A0A4P8L1D3"/>
<comment type="catalytic activity">
    <reaction evidence="1">
        <text>AMP + H2O = D-ribose 5-phosphate + adenine</text>
        <dbReference type="Rhea" id="RHEA:20129"/>
        <dbReference type="ChEBI" id="CHEBI:15377"/>
        <dbReference type="ChEBI" id="CHEBI:16708"/>
        <dbReference type="ChEBI" id="CHEBI:78346"/>
        <dbReference type="ChEBI" id="CHEBI:456215"/>
        <dbReference type="EC" id="3.2.2.4"/>
    </reaction>
</comment>
<dbReference type="InterPro" id="IPR031100">
    <property type="entry name" value="LOG_fam"/>
</dbReference>
<evidence type="ECO:0000256" key="1">
    <source>
        <dbReference type="ARBA" id="ARBA00000274"/>
    </source>
</evidence>
<dbReference type="Gene3D" id="3.40.50.450">
    <property type="match status" value="1"/>
</dbReference>
<reference evidence="4 5" key="1">
    <citation type="submission" date="2019-05" db="EMBL/GenBank/DDBJ databases">
        <title>The Complete Genome Sequence of the n-alkane-degrading Desulfoglaeba alkanexedens ALDC reveals multiple alkylsuccinate synthase gene clusters.</title>
        <authorList>
            <person name="Callaghan A.V."/>
            <person name="Davidova I.A."/>
            <person name="Duncan K.E."/>
            <person name="Morris B."/>
            <person name="McInerney M.J."/>
        </authorList>
    </citation>
    <scope>NUCLEOTIDE SEQUENCE [LARGE SCALE GENOMIC DNA]</scope>
    <source>
        <strain evidence="4 5">ALDC</strain>
    </source>
</reference>
<dbReference type="Pfam" id="PF03641">
    <property type="entry name" value="Lysine_decarbox"/>
    <property type="match status" value="1"/>
</dbReference>
<dbReference type="OrthoDB" id="9801098at2"/>
<gene>
    <name evidence="4" type="ORF">FDQ92_04900</name>
</gene>
<evidence type="ECO:0000313" key="4">
    <source>
        <dbReference type="EMBL" id="QCQ21570.1"/>
    </source>
</evidence>
<dbReference type="RefSeq" id="WP_137423539.1">
    <property type="nucleotide sequence ID" value="NZ_CP040098.1"/>
</dbReference>
<keyword evidence="5" id="KW-1185">Reference proteome</keyword>
<dbReference type="GO" id="GO:0005829">
    <property type="term" value="C:cytosol"/>
    <property type="evidence" value="ECO:0007669"/>
    <property type="project" value="TreeGrafter"/>
</dbReference>
<accession>A0A4P8L1D3</accession>
<evidence type="ECO:0000256" key="2">
    <source>
        <dbReference type="ARBA" id="ARBA00011985"/>
    </source>
</evidence>
<dbReference type="InterPro" id="IPR005269">
    <property type="entry name" value="LOG"/>
</dbReference>
<sequence>MTELRKDDRPDTPPVRLQFTRTNGPVDDLIDGLMEQVGGIRHPQWVREMILAALKAGQENECAADLKLMNSTLKEMRFTAKVFSAYAGVKKVTVFGSARTRSGEPIYEMARLFGKQLSEAGYMVITGGGPGIMQAVNEGAGSERSFGVNIRLPFEQKSNPVVEGNPRSITYKYFFNRKVAFLKEADAVALFPGGFGTLDEAMETLTLLQTGKRYPLPLILIDEPGGTYWSHWERFIRNELLDRGLISAMDFRFFERVHSVDEAVRRINRFYRRYHSLRFVGERLVLRLQSPIPPEAAERLAREFADILQPGGGMTWGSALAEEADEPEIIHLPRLILDFNHKDFGRLRALIDLLNDA</sequence>
<dbReference type="GO" id="GO:0008714">
    <property type="term" value="F:AMP nucleosidase activity"/>
    <property type="evidence" value="ECO:0007669"/>
    <property type="project" value="UniProtKB-EC"/>
</dbReference>
<dbReference type="SUPFAM" id="SSF102405">
    <property type="entry name" value="MCP/YpsA-like"/>
    <property type="match status" value="1"/>
</dbReference>
<evidence type="ECO:0000313" key="5">
    <source>
        <dbReference type="Proteomes" id="UP000298602"/>
    </source>
</evidence>